<organism evidence="1 2">
    <name type="scientific">Rhodopirellula baltica (strain DSM 10527 / NCIMB 13988 / SH1)</name>
    <dbReference type="NCBI Taxonomy" id="243090"/>
    <lineage>
        <taxon>Bacteria</taxon>
        <taxon>Pseudomonadati</taxon>
        <taxon>Planctomycetota</taxon>
        <taxon>Planctomycetia</taxon>
        <taxon>Pirellulales</taxon>
        <taxon>Pirellulaceae</taxon>
        <taxon>Rhodopirellula</taxon>
    </lineage>
</organism>
<dbReference type="AlphaFoldDB" id="Q7UXW7"/>
<keyword evidence="2" id="KW-1185">Reference proteome</keyword>
<dbReference type="HOGENOM" id="CLU_2702335_0_0_0"/>
<accession>Q7UXW7</accession>
<dbReference type="Proteomes" id="UP000001025">
    <property type="component" value="Chromosome"/>
</dbReference>
<dbReference type="STRING" id="243090.RB1056"/>
<dbReference type="EnsemblBacteria" id="CAD71884">
    <property type="protein sequence ID" value="CAD71884"/>
    <property type="gene ID" value="RB1056"/>
</dbReference>
<dbReference type="InParanoid" id="Q7UXW7"/>
<gene>
    <name evidence="1" type="ordered locus">RB1056</name>
</gene>
<sequence length="73" mass="8031">MKYQFASQHSHKLAYNADSPSAICWSSCSICCRKSLLRGGGASSPPHPLMPKQMATTTRANPMLARFIVLLHQ</sequence>
<proteinExistence type="predicted"/>
<name>Q7UXW7_RHOBA</name>
<dbReference type="KEGG" id="rba:RB1056"/>
<evidence type="ECO:0000313" key="1">
    <source>
        <dbReference type="EMBL" id="CAD71884.1"/>
    </source>
</evidence>
<dbReference type="EMBL" id="BX294134">
    <property type="protein sequence ID" value="CAD71884.1"/>
    <property type="molecule type" value="Genomic_DNA"/>
</dbReference>
<reference evidence="1 2" key="1">
    <citation type="journal article" date="2003" name="Proc. Natl. Acad. Sci. U.S.A.">
        <title>Complete genome sequence of the marine planctomycete Pirellula sp. strain 1.</title>
        <authorList>
            <person name="Gloeckner F.O."/>
            <person name="Kube M."/>
            <person name="Bauer M."/>
            <person name="Teeling H."/>
            <person name="Lombardot T."/>
            <person name="Ludwig W."/>
            <person name="Gade D."/>
            <person name="Beck A."/>
            <person name="Borzym K."/>
            <person name="Heitmann K."/>
            <person name="Rabus R."/>
            <person name="Schlesner H."/>
            <person name="Amann R."/>
            <person name="Reinhardt R."/>
        </authorList>
    </citation>
    <scope>NUCLEOTIDE SEQUENCE [LARGE SCALE GENOMIC DNA]</scope>
    <source>
        <strain evidence="2">DSM 10527 / NCIMB 13988 / SH1</strain>
    </source>
</reference>
<protein>
    <submittedName>
        <fullName evidence="1">Uncharacterized protein</fullName>
    </submittedName>
</protein>
<evidence type="ECO:0000313" key="2">
    <source>
        <dbReference type="Proteomes" id="UP000001025"/>
    </source>
</evidence>